<keyword evidence="6 9" id="KW-0472">Membrane</keyword>
<feature type="domain" description="Major facilitator superfamily (MFS) profile" evidence="10">
    <location>
        <begin position="18"/>
        <end position="404"/>
    </location>
</feature>
<feature type="transmembrane region" description="Helical" evidence="9">
    <location>
        <begin position="153"/>
        <end position="173"/>
    </location>
</feature>
<organism evidence="11 12">
    <name type="scientific">Chromobacterium violaceum</name>
    <dbReference type="NCBI Taxonomy" id="536"/>
    <lineage>
        <taxon>Bacteria</taxon>
        <taxon>Pseudomonadati</taxon>
        <taxon>Pseudomonadota</taxon>
        <taxon>Betaproteobacteria</taxon>
        <taxon>Neisseriales</taxon>
        <taxon>Chromobacteriaceae</taxon>
        <taxon>Chromobacterium</taxon>
    </lineage>
</organism>
<keyword evidence="4 9" id="KW-0812">Transmembrane</keyword>
<dbReference type="PANTHER" id="PTHR23513:SF9">
    <property type="entry name" value="ENTEROBACTIN EXPORTER ENTS"/>
    <property type="match status" value="1"/>
</dbReference>
<feature type="transmembrane region" description="Helical" evidence="9">
    <location>
        <begin position="21"/>
        <end position="44"/>
    </location>
</feature>
<dbReference type="AlphaFoldDB" id="A0A202B7C5"/>
<keyword evidence="5 9" id="KW-1133">Transmembrane helix</keyword>
<evidence type="ECO:0000256" key="4">
    <source>
        <dbReference type="ARBA" id="ARBA00022692"/>
    </source>
</evidence>
<accession>A0A202B7C5</accession>
<dbReference type="PANTHER" id="PTHR23513">
    <property type="entry name" value="INTEGRAL MEMBRANE EFFLUX PROTEIN-RELATED"/>
    <property type="match status" value="1"/>
</dbReference>
<evidence type="ECO:0000256" key="8">
    <source>
        <dbReference type="ARBA" id="ARBA00040914"/>
    </source>
</evidence>
<reference evidence="11 12" key="1">
    <citation type="submission" date="2017-05" db="EMBL/GenBank/DDBJ databases">
        <title>Chromobacterium violaceum GHPS1 isolated from Hydrocarbon polluted soil in French Guiana display an awesome secondary metabolite arsenal and a battery of drug and heavy-metal-resistance and detoxification of xenobiotics proteins.</title>
        <authorList>
            <person name="Belbahri L."/>
        </authorList>
    </citation>
    <scope>NUCLEOTIDE SEQUENCE [LARGE SCALE GENOMIC DNA]</scope>
    <source>
        <strain evidence="11 12">GHPS1</strain>
    </source>
</reference>
<protein>
    <recommendedName>
        <fullName evidence="8">Multidrug efflux pump Tap</fullName>
    </recommendedName>
</protein>
<comment type="subcellular location">
    <subcellularLocation>
        <location evidence="1">Cell membrane</location>
        <topology evidence="1">Multi-pass membrane protein</topology>
    </subcellularLocation>
</comment>
<feature type="transmembrane region" description="Helical" evidence="9">
    <location>
        <begin position="83"/>
        <end position="101"/>
    </location>
</feature>
<feature type="transmembrane region" description="Helical" evidence="9">
    <location>
        <begin position="382"/>
        <end position="402"/>
    </location>
</feature>
<feature type="transmembrane region" description="Helical" evidence="9">
    <location>
        <begin position="262"/>
        <end position="283"/>
    </location>
</feature>
<feature type="transmembrane region" description="Helical" evidence="9">
    <location>
        <begin position="219"/>
        <end position="242"/>
    </location>
</feature>
<evidence type="ECO:0000256" key="6">
    <source>
        <dbReference type="ARBA" id="ARBA00023136"/>
    </source>
</evidence>
<evidence type="ECO:0000256" key="7">
    <source>
        <dbReference type="ARBA" id="ARBA00038075"/>
    </source>
</evidence>
<dbReference type="SUPFAM" id="SSF103473">
    <property type="entry name" value="MFS general substrate transporter"/>
    <property type="match status" value="1"/>
</dbReference>
<comment type="similarity">
    <text evidence="7">Belongs to the major facilitator superfamily. Drug:H(+) antiporter-3 (DHA3) (TC 2.A.1.21) family.</text>
</comment>
<keyword evidence="3" id="KW-1003">Cell membrane</keyword>
<dbReference type="InterPro" id="IPR020846">
    <property type="entry name" value="MFS_dom"/>
</dbReference>
<keyword evidence="2" id="KW-0813">Transport</keyword>
<dbReference type="GO" id="GO:0005886">
    <property type="term" value="C:plasma membrane"/>
    <property type="evidence" value="ECO:0007669"/>
    <property type="project" value="UniProtKB-SubCell"/>
</dbReference>
<feature type="transmembrane region" description="Helical" evidence="9">
    <location>
        <begin position="121"/>
        <end position="141"/>
    </location>
</feature>
<evidence type="ECO:0000256" key="9">
    <source>
        <dbReference type="SAM" id="Phobius"/>
    </source>
</evidence>
<dbReference type="InterPro" id="IPR011701">
    <property type="entry name" value="MFS"/>
</dbReference>
<feature type="transmembrane region" description="Helical" evidence="9">
    <location>
        <begin position="316"/>
        <end position="337"/>
    </location>
</feature>
<proteinExistence type="inferred from homology"/>
<gene>
    <name evidence="11" type="ORF">CBW21_14465</name>
</gene>
<dbReference type="PROSITE" id="PS50850">
    <property type="entry name" value="MFS"/>
    <property type="match status" value="1"/>
</dbReference>
<name>A0A202B7C5_CHRVL</name>
<dbReference type="Pfam" id="PF07690">
    <property type="entry name" value="MFS_1"/>
    <property type="match status" value="1"/>
</dbReference>
<evidence type="ECO:0000256" key="5">
    <source>
        <dbReference type="ARBA" id="ARBA00022989"/>
    </source>
</evidence>
<dbReference type="Gene3D" id="1.20.1250.20">
    <property type="entry name" value="MFS general substrate transporter like domains"/>
    <property type="match status" value="1"/>
</dbReference>
<evidence type="ECO:0000313" key="11">
    <source>
        <dbReference type="EMBL" id="OVE47483.1"/>
    </source>
</evidence>
<evidence type="ECO:0000256" key="3">
    <source>
        <dbReference type="ARBA" id="ARBA00022475"/>
    </source>
</evidence>
<evidence type="ECO:0000259" key="10">
    <source>
        <dbReference type="PROSITE" id="PS50850"/>
    </source>
</evidence>
<keyword evidence="12" id="KW-1185">Reference proteome</keyword>
<evidence type="ECO:0000256" key="1">
    <source>
        <dbReference type="ARBA" id="ARBA00004651"/>
    </source>
</evidence>
<dbReference type="NCBIfam" id="NF007792">
    <property type="entry name" value="PRK10489.1"/>
    <property type="match status" value="1"/>
</dbReference>
<dbReference type="CDD" id="cd06173">
    <property type="entry name" value="MFS_MefA_like"/>
    <property type="match status" value="1"/>
</dbReference>
<dbReference type="OMA" id="VQVWHVY"/>
<sequence>MKKSPIFVDFSLLRLNPHFRSIFIARMISVFAFGILMVAVPVQIHQLTGSTLQVGAAMALDGIGMFAGLMCGGVLADRMDRRRLILLGRTSCGLGFLALALNGFMTNPSVTALYVVSTWDGFFSGIGITSLMASIPVIVGRENLPAAGALSMLTVRFGAVLSPLLGGLIITAAGVNWNYLLAGIGTLATLIPLTRLPSLKPQNAEPSHPLRSLMEGFEFLWQNKVVGAVVAVGTLQTLLSAVRVLYPSLAEDGYGGGAFEVGLMYSAVPLGAMLGAFTSGWVGGLSRPGAMMLACVTASSLAIASLGAFTHLAYGLAALVVLGYLGSIASLLQFTLVQGQTPDHLLGRVNSLWNAQDVVGDSLGALGLGALARALAPLMAVAWFGAGAAAAGLLMCAGFGSLRRLPGGHQQDEAEGEPAEQAAGS</sequence>
<dbReference type="EMBL" id="NHOO01000011">
    <property type="protein sequence ID" value="OVE47483.1"/>
    <property type="molecule type" value="Genomic_DNA"/>
</dbReference>
<evidence type="ECO:0000313" key="12">
    <source>
        <dbReference type="Proteomes" id="UP000196342"/>
    </source>
</evidence>
<dbReference type="RefSeq" id="WP_011135784.1">
    <property type="nucleotide sequence ID" value="NZ_CP050992.1"/>
</dbReference>
<dbReference type="InterPro" id="IPR036259">
    <property type="entry name" value="MFS_trans_sf"/>
</dbReference>
<evidence type="ECO:0000256" key="2">
    <source>
        <dbReference type="ARBA" id="ARBA00022448"/>
    </source>
</evidence>
<comment type="caution">
    <text evidence="11">The sequence shown here is derived from an EMBL/GenBank/DDBJ whole genome shotgun (WGS) entry which is preliminary data.</text>
</comment>
<dbReference type="GO" id="GO:0022857">
    <property type="term" value="F:transmembrane transporter activity"/>
    <property type="evidence" value="ECO:0007669"/>
    <property type="project" value="InterPro"/>
</dbReference>
<feature type="transmembrane region" description="Helical" evidence="9">
    <location>
        <begin position="290"/>
        <end position="310"/>
    </location>
</feature>
<feature type="transmembrane region" description="Helical" evidence="9">
    <location>
        <begin position="56"/>
        <end position="76"/>
    </location>
</feature>
<dbReference type="Proteomes" id="UP000196342">
    <property type="component" value="Unassembled WGS sequence"/>
</dbReference>